<protein>
    <submittedName>
        <fullName evidence="1">Uncharacterized protein</fullName>
    </submittedName>
</protein>
<dbReference type="AlphaFoldDB" id="A0A6C0EUH8"/>
<sequence length="165" mass="19893">MNIFFLDLNPRKAAEYHCDKHVVKMIIETAQMLYSSHWVLSPDKLPENAYKLAHKNHPCSIWVRQSITNYMWLCSLGWWLCKEYQFRYGKVHKTEAHILWLFHNPPKLPFREMTLPAQAMPPEYKHKDVIQAYQTFYIESKCKIRDIVRYTYRPVPEFLVSHVHL</sequence>
<proteinExistence type="predicted"/>
<evidence type="ECO:0000313" key="1">
    <source>
        <dbReference type="EMBL" id="QHT30935.1"/>
    </source>
</evidence>
<accession>A0A6C0EUH8</accession>
<dbReference type="EMBL" id="MN738914">
    <property type="protein sequence ID" value="QHT30935.1"/>
    <property type="molecule type" value="Genomic_DNA"/>
</dbReference>
<reference evidence="1" key="1">
    <citation type="journal article" date="2020" name="Nature">
        <title>Giant virus diversity and host interactions through global metagenomics.</title>
        <authorList>
            <person name="Schulz F."/>
            <person name="Roux S."/>
            <person name="Paez-Espino D."/>
            <person name="Jungbluth S."/>
            <person name="Walsh D.A."/>
            <person name="Denef V.J."/>
            <person name="McMahon K.D."/>
            <person name="Konstantinidis K.T."/>
            <person name="Eloe-Fadrosh E.A."/>
            <person name="Kyrpides N.C."/>
            <person name="Woyke T."/>
        </authorList>
    </citation>
    <scope>NUCLEOTIDE SEQUENCE</scope>
    <source>
        <strain evidence="1">GVMAG-M-3300009151-50</strain>
    </source>
</reference>
<organism evidence="1">
    <name type="scientific">viral metagenome</name>
    <dbReference type="NCBI Taxonomy" id="1070528"/>
    <lineage>
        <taxon>unclassified sequences</taxon>
        <taxon>metagenomes</taxon>
        <taxon>organismal metagenomes</taxon>
    </lineage>
</organism>
<name>A0A6C0EUH8_9ZZZZ</name>